<dbReference type="CDD" id="cd16432">
    <property type="entry name" value="CheB_Rec"/>
    <property type="match status" value="1"/>
</dbReference>
<dbReference type="PATRIC" id="fig|1177755.3.peg.1756"/>
<evidence type="ECO:0000259" key="7">
    <source>
        <dbReference type="PROSITE" id="PS50110"/>
    </source>
</evidence>
<evidence type="ECO:0000313" key="10">
    <source>
        <dbReference type="Proteomes" id="UP000095087"/>
    </source>
</evidence>
<dbReference type="SUPFAM" id="SSF52738">
    <property type="entry name" value="Methylesterase CheB, C-terminal domain"/>
    <property type="match status" value="1"/>
</dbReference>
<feature type="active site" evidence="4 5">
    <location>
        <position position="201"/>
    </location>
</feature>
<dbReference type="NCBIfam" id="NF001965">
    <property type="entry name" value="PRK00742.1"/>
    <property type="match status" value="1"/>
</dbReference>
<name>A0A1E2RZP5_9HYPH</name>
<dbReference type="SUPFAM" id="SSF52172">
    <property type="entry name" value="CheY-like"/>
    <property type="match status" value="1"/>
</dbReference>
<comment type="similarity">
    <text evidence="4">Belongs to the CheB family.</text>
</comment>
<dbReference type="OrthoDB" id="9793421at2"/>
<dbReference type="InterPro" id="IPR001789">
    <property type="entry name" value="Sig_transdc_resp-reg_receiver"/>
</dbReference>
<dbReference type="EC" id="3.5.1.44" evidence="4"/>
<protein>
    <recommendedName>
        <fullName evidence="4">Protein-glutamate methylesterase/protein-glutamine glutaminase</fullName>
        <ecNumber evidence="4">3.1.1.61</ecNumber>
        <ecNumber evidence="4">3.5.1.44</ecNumber>
    </recommendedName>
</protein>
<dbReference type="GO" id="GO:0000156">
    <property type="term" value="F:phosphorelay response regulator activity"/>
    <property type="evidence" value="ECO:0007669"/>
    <property type="project" value="InterPro"/>
</dbReference>
<feature type="active site" evidence="4 5">
    <location>
        <position position="229"/>
    </location>
</feature>
<evidence type="ECO:0000256" key="2">
    <source>
        <dbReference type="ARBA" id="ARBA00022801"/>
    </source>
</evidence>
<dbReference type="Gene3D" id="3.40.50.2300">
    <property type="match status" value="1"/>
</dbReference>
<evidence type="ECO:0000256" key="3">
    <source>
        <dbReference type="ARBA" id="ARBA00048267"/>
    </source>
</evidence>
<dbReference type="Gene3D" id="3.40.50.180">
    <property type="entry name" value="Methylesterase CheB, C-terminal domain"/>
    <property type="match status" value="1"/>
</dbReference>
<dbReference type="SMART" id="SM00448">
    <property type="entry name" value="REC"/>
    <property type="match status" value="1"/>
</dbReference>
<dbReference type="GO" id="GO:0050568">
    <property type="term" value="F:protein-glutamine glutaminase activity"/>
    <property type="evidence" value="ECO:0007669"/>
    <property type="project" value="UniProtKB-UniRule"/>
</dbReference>
<dbReference type="InterPro" id="IPR011006">
    <property type="entry name" value="CheY-like_superfamily"/>
</dbReference>
<comment type="caution">
    <text evidence="9">The sequence shown here is derived from an EMBL/GenBank/DDBJ whole genome shotgun (WGS) entry which is preliminary data.</text>
</comment>
<keyword evidence="4 6" id="KW-0597">Phosphoprotein</keyword>
<proteinExistence type="inferred from homology"/>
<sequence length="384" mass="40202">MAEASATKRPPATGEGRDRPIRVMVVDDSQLMRWLLTRWIGEAPGLELAGMASSGQEALATIARRRPDIVLLDLEMPDIGGLEVLPKLIKACPSAKVLVVSALSKAAAGIALDALAMGAKDYIGKPDASVKSWGGQDFRIALLKRIEALCRPAEFPAPRSMPVSRPERMAVMPGLAANPPTNVVRHPFSMVVPRVIGVGSSTGGPEALLRFLPSLVSAIRRAPVLIAQHMPAEFTRALAIRLSAATGLPSKEGEDGEEIRAGQIYLAPGDRHMTLVSSPNPVIAISDAPPVRYYRPSVDLLFESLVQVYGPAVLGVILTGMGADGAEGAGAIARTGGSVIVQDQASSVVWGMPGAAANAGYAAAIGNPEHLAEIAAGLFEMERP</sequence>
<dbReference type="PROSITE" id="PS50110">
    <property type="entry name" value="RESPONSE_REGULATORY"/>
    <property type="match status" value="1"/>
</dbReference>
<comment type="subcellular location">
    <subcellularLocation>
        <location evidence="4">Cytoplasm</location>
    </subcellularLocation>
</comment>
<accession>A0A1E2RZP5</accession>
<comment type="domain">
    <text evidence="4">Contains a C-terminal catalytic domain, and an N-terminal region which modulates catalytic activity.</text>
</comment>
<dbReference type="STRING" id="1177755.A7A08_01752"/>
<dbReference type="EC" id="3.1.1.61" evidence="4"/>
<comment type="catalytic activity">
    <reaction evidence="4">
        <text>L-glutaminyl-[protein] + H2O = L-glutamyl-[protein] + NH4(+)</text>
        <dbReference type="Rhea" id="RHEA:16441"/>
        <dbReference type="Rhea" id="RHEA-COMP:10207"/>
        <dbReference type="Rhea" id="RHEA-COMP:10208"/>
        <dbReference type="ChEBI" id="CHEBI:15377"/>
        <dbReference type="ChEBI" id="CHEBI:28938"/>
        <dbReference type="ChEBI" id="CHEBI:29973"/>
        <dbReference type="ChEBI" id="CHEBI:30011"/>
        <dbReference type="EC" id="3.5.1.44"/>
    </reaction>
</comment>
<dbReference type="Proteomes" id="UP000095087">
    <property type="component" value="Unassembled WGS sequence"/>
</dbReference>
<feature type="domain" description="CheB-type methylesterase" evidence="8">
    <location>
        <begin position="187"/>
        <end position="382"/>
    </location>
</feature>
<dbReference type="InterPro" id="IPR035909">
    <property type="entry name" value="CheB_C"/>
</dbReference>
<dbReference type="InterPro" id="IPR008248">
    <property type="entry name" value="CheB-like"/>
</dbReference>
<dbReference type="PROSITE" id="PS50122">
    <property type="entry name" value="CHEB"/>
    <property type="match status" value="1"/>
</dbReference>
<feature type="modified residue" description="4-aspartylphosphate" evidence="4 6">
    <location>
        <position position="73"/>
    </location>
</feature>
<evidence type="ECO:0000256" key="5">
    <source>
        <dbReference type="PROSITE-ProRule" id="PRU00050"/>
    </source>
</evidence>
<evidence type="ECO:0000313" key="9">
    <source>
        <dbReference type="EMBL" id="ODA67717.1"/>
    </source>
</evidence>
<feature type="active site" evidence="4 5">
    <location>
        <position position="324"/>
    </location>
</feature>
<evidence type="ECO:0000259" key="8">
    <source>
        <dbReference type="PROSITE" id="PS50122"/>
    </source>
</evidence>
<dbReference type="GO" id="GO:0008984">
    <property type="term" value="F:protein-glutamate methylesterase activity"/>
    <property type="evidence" value="ECO:0007669"/>
    <property type="project" value="UniProtKB-UniRule"/>
</dbReference>
<dbReference type="Pfam" id="PF01339">
    <property type="entry name" value="CheB_methylest"/>
    <property type="match status" value="1"/>
</dbReference>
<keyword evidence="1 4" id="KW-0145">Chemotaxis</keyword>
<evidence type="ECO:0000256" key="1">
    <source>
        <dbReference type="ARBA" id="ARBA00022500"/>
    </source>
</evidence>
<keyword evidence="4" id="KW-0963">Cytoplasm</keyword>
<evidence type="ECO:0000256" key="4">
    <source>
        <dbReference type="HAMAP-Rule" id="MF_00099"/>
    </source>
</evidence>
<dbReference type="InterPro" id="IPR000673">
    <property type="entry name" value="Sig_transdc_resp-reg_Me-estase"/>
</dbReference>
<keyword evidence="2 4" id="KW-0378">Hydrolase</keyword>
<dbReference type="GO" id="GO:0006935">
    <property type="term" value="P:chemotaxis"/>
    <property type="evidence" value="ECO:0007669"/>
    <property type="project" value="UniProtKB-UniRule"/>
</dbReference>
<gene>
    <name evidence="4" type="primary">cheB</name>
    <name evidence="9" type="ORF">A7A08_01752</name>
</gene>
<comment type="function">
    <text evidence="4">Involved in chemotaxis. Part of a chemotaxis signal transduction system that modulates chemotaxis in response to various stimuli. Catalyzes the demethylation of specific methylglutamate residues introduced into the chemoreceptors (methyl-accepting chemotaxis proteins or MCP) by CheR. Also mediates the irreversible deamidation of specific glutamine residues to glutamic acid.</text>
</comment>
<dbReference type="PANTHER" id="PTHR42872">
    <property type="entry name" value="PROTEIN-GLUTAMATE METHYLESTERASE/PROTEIN-GLUTAMINE GLUTAMINASE"/>
    <property type="match status" value="1"/>
</dbReference>
<dbReference type="AlphaFoldDB" id="A0A1E2RZP5"/>
<reference evidence="9 10" key="1">
    <citation type="submission" date="2016-07" db="EMBL/GenBank/DDBJ databases">
        <title>Draft genome sequence of Methyloligella halotolerans C2T (VKM B-2706T=CCUG 61687T=DSM 25045T), a halotolerant polyhydroxybutyrate accumulating methylotroph.</title>
        <authorList>
            <person name="Vasilenko O.V."/>
            <person name="Doronina N.V."/>
            <person name="Poroshina M.N."/>
            <person name="Tarlachkov S.V."/>
            <person name="Trotsenko Y.A."/>
        </authorList>
    </citation>
    <scope>NUCLEOTIDE SEQUENCE [LARGE SCALE GENOMIC DNA]</scope>
    <source>
        <strain evidence="9 10">VKM B-2706</strain>
    </source>
</reference>
<dbReference type="HAMAP" id="MF_00099">
    <property type="entry name" value="CheB_chemtxs"/>
    <property type="match status" value="1"/>
</dbReference>
<comment type="PTM">
    <text evidence="4">Phosphorylated by CheA. Phosphorylation of the N-terminal regulatory domain activates the methylesterase activity.</text>
</comment>
<dbReference type="CDD" id="cd17541">
    <property type="entry name" value="REC_CheB-like"/>
    <property type="match status" value="1"/>
</dbReference>
<dbReference type="Pfam" id="PF00072">
    <property type="entry name" value="Response_reg"/>
    <property type="match status" value="1"/>
</dbReference>
<organism evidence="9 10">
    <name type="scientific">Methyloligella halotolerans</name>
    <dbReference type="NCBI Taxonomy" id="1177755"/>
    <lineage>
        <taxon>Bacteria</taxon>
        <taxon>Pseudomonadati</taxon>
        <taxon>Pseudomonadota</taxon>
        <taxon>Alphaproteobacteria</taxon>
        <taxon>Hyphomicrobiales</taxon>
        <taxon>Hyphomicrobiaceae</taxon>
        <taxon>Methyloligella</taxon>
    </lineage>
</organism>
<keyword evidence="10" id="KW-1185">Reference proteome</keyword>
<dbReference type="GO" id="GO:0005737">
    <property type="term" value="C:cytoplasm"/>
    <property type="evidence" value="ECO:0007669"/>
    <property type="project" value="UniProtKB-SubCell"/>
</dbReference>
<feature type="domain" description="Response regulatory" evidence="7">
    <location>
        <begin position="22"/>
        <end position="140"/>
    </location>
</feature>
<evidence type="ECO:0000256" key="6">
    <source>
        <dbReference type="PROSITE-ProRule" id="PRU00169"/>
    </source>
</evidence>
<dbReference type="PANTHER" id="PTHR42872:SF3">
    <property type="entry name" value="PROTEIN-GLUTAMATE METHYLESTERASE_PROTEIN-GLUTAMINE GLUTAMINASE 1"/>
    <property type="match status" value="1"/>
</dbReference>
<comment type="catalytic activity">
    <reaction evidence="3 4">
        <text>[protein]-L-glutamate 5-O-methyl ester + H2O = L-glutamyl-[protein] + methanol + H(+)</text>
        <dbReference type="Rhea" id="RHEA:23236"/>
        <dbReference type="Rhea" id="RHEA-COMP:10208"/>
        <dbReference type="Rhea" id="RHEA-COMP:10311"/>
        <dbReference type="ChEBI" id="CHEBI:15377"/>
        <dbReference type="ChEBI" id="CHEBI:15378"/>
        <dbReference type="ChEBI" id="CHEBI:17790"/>
        <dbReference type="ChEBI" id="CHEBI:29973"/>
        <dbReference type="ChEBI" id="CHEBI:82795"/>
        <dbReference type="EC" id="3.1.1.61"/>
    </reaction>
</comment>
<dbReference type="PIRSF" id="PIRSF000876">
    <property type="entry name" value="RR_chemtxs_CheB"/>
    <property type="match status" value="1"/>
</dbReference>
<dbReference type="EMBL" id="MASI01000003">
    <property type="protein sequence ID" value="ODA67717.1"/>
    <property type="molecule type" value="Genomic_DNA"/>
</dbReference>